<organism evidence="1 2">
    <name type="scientific">Candida boidinii</name>
    <name type="common">Yeast</name>
    <dbReference type="NCBI Taxonomy" id="5477"/>
    <lineage>
        <taxon>Eukaryota</taxon>
        <taxon>Fungi</taxon>
        <taxon>Dikarya</taxon>
        <taxon>Ascomycota</taxon>
        <taxon>Saccharomycotina</taxon>
        <taxon>Pichiomycetes</taxon>
        <taxon>Pichiales</taxon>
        <taxon>Pichiaceae</taxon>
        <taxon>Ogataea</taxon>
        <taxon>Ogataea/Candida clade</taxon>
    </lineage>
</organism>
<comment type="caution">
    <text evidence="1">The sequence shown here is derived from an EMBL/GenBank/DDBJ whole genome shotgun (WGS) entry which is preliminary data.</text>
</comment>
<protein>
    <submittedName>
        <fullName evidence="1">Unnamed protein product</fullName>
    </submittedName>
</protein>
<evidence type="ECO:0000313" key="1">
    <source>
        <dbReference type="EMBL" id="GME88417.1"/>
    </source>
</evidence>
<gene>
    <name evidence="1" type="ORF">Cboi01_000089000</name>
</gene>
<evidence type="ECO:0000313" key="2">
    <source>
        <dbReference type="Proteomes" id="UP001165101"/>
    </source>
</evidence>
<keyword evidence="2" id="KW-1185">Reference proteome</keyword>
<dbReference type="Proteomes" id="UP001165101">
    <property type="component" value="Unassembled WGS sequence"/>
</dbReference>
<dbReference type="EMBL" id="BSXV01000282">
    <property type="protein sequence ID" value="GME88417.1"/>
    <property type="molecule type" value="Genomic_DNA"/>
</dbReference>
<accession>A0ACB5TGQ1</accession>
<name>A0ACB5TGQ1_CANBO</name>
<reference evidence="1" key="1">
    <citation type="submission" date="2023-04" db="EMBL/GenBank/DDBJ databases">
        <title>Candida boidinii NBRC 1967.</title>
        <authorList>
            <person name="Ichikawa N."/>
            <person name="Sato H."/>
            <person name="Tonouchi N."/>
        </authorList>
    </citation>
    <scope>NUCLEOTIDE SEQUENCE</scope>
    <source>
        <strain evidence="1">NBRC 1967</strain>
    </source>
</reference>
<proteinExistence type="predicted"/>
<sequence length="611" mass="67484">METSLNAQHANNKQNTQTHEIGLVSTTSNPYLFSGNKDLGYNYIVERFICDDFNNSPAKLKHKNGLIANSKNGNGTNSSGLIFNNITIDQLFSGSERLLNSDSSEQNDQLPAANDASTSNSLLPEVQRVDSRSVHVATGFLGVDLNEPQTNNASQNTPTNNARSHPVDTSDLSSFADLETTYLDINRGSDTESDGEAGGKQKDEFIADALSLSPFRRVLNFKQSPKGKNKIVDKNVIDFEALHNINKKEFQSKREIITEIPLKVLDAPGLRNDFYCNLISWSPQYDHVAVGLGAITYIWKDTEGTKPLQSIATEQISCVSFSNKEYLIIGTKSGRLILYNLLLSTDVQCTELLNQSDGICCISWLSKNDLFYCGDDAGNVGLFHITKINETYAINKRSSFSSHEQQICGMDVSSDTREISVGGNDNIVKIYDISNLESPILKFTLKHQAAVKAIAYCPWMPSLLVTGAGSKDRKIRFWHTKTGTLIDSIETEGQITSLIWSKSCKQLVASFGFSTPDVHDNDKSVLLQVYSYPDKRTVTRILASTSMRALSSSISSNYDTIVLAISDQSVRLYNIWKASHNFSCGSFEGGIFGSNIIDLDEGIHDSFEVIR</sequence>